<evidence type="ECO:0000256" key="2">
    <source>
        <dbReference type="ARBA" id="ARBA00022741"/>
    </source>
</evidence>
<feature type="domain" description="DEAD-box RNA helicase Q" evidence="8">
    <location>
        <begin position="25"/>
        <end position="53"/>
    </location>
</feature>
<dbReference type="Pfam" id="PF00270">
    <property type="entry name" value="DEAD"/>
    <property type="match status" value="1"/>
</dbReference>
<evidence type="ECO:0000313" key="10">
    <source>
        <dbReference type="RefSeq" id="XP_008052609.1"/>
    </source>
</evidence>
<feature type="short sequence motif" description="Q motif" evidence="6">
    <location>
        <begin position="25"/>
        <end position="53"/>
    </location>
</feature>
<evidence type="ECO:0000256" key="3">
    <source>
        <dbReference type="ARBA" id="ARBA00022801"/>
    </source>
</evidence>
<proteinExistence type="predicted"/>
<keyword evidence="3" id="KW-0378">Hydrolase</keyword>
<evidence type="ECO:0000256" key="4">
    <source>
        <dbReference type="ARBA" id="ARBA00022806"/>
    </source>
</evidence>
<dbReference type="PROSITE" id="PS51192">
    <property type="entry name" value="HELICASE_ATP_BIND_1"/>
    <property type="match status" value="1"/>
</dbReference>
<evidence type="ECO:0000256" key="5">
    <source>
        <dbReference type="ARBA" id="ARBA00022840"/>
    </source>
</evidence>
<dbReference type="PROSITE" id="PS51195">
    <property type="entry name" value="Q_MOTIF"/>
    <property type="match status" value="1"/>
</dbReference>
<dbReference type="GO" id="GO:0003676">
    <property type="term" value="F:nucleic acid binding"/>
    <property type="evidence" value="ECO:0007669"/>
    <property type="project" value="InterPro"/>
</dbReference>
<evidence type="ECO:0000313" key="9">
    <source>
        <dbReference type="Proteomes" id="UP000189704"/>
    </source>
</evidence>
<organism evidence="9 10">
    <name type="scientific">Carlito syrichta</name>
    <name type="common">Philippine tarsier</name>
    <name type="synonym">Tarsius syrichta</name>
    <dbReference type="NCBI Taxonomy" id="1868482"/>
    <lineage>
        <taxon>Eukaryota</taxon>
        <taxon>Metazoa</taxon>
        <taxon>Chordata</taxon>
        <taxon>Craniata</taxon>
        <taxon>Vertebrata</taxon>
        <taxon>Euteleostomi</taxon>
        <taxon>Mammalia</taxon>
        <taxon>Eutheria</taxon>
        <taxon>Euarchontoglires</taxon>
        <taxon>Primates</taxon>
        <taxon>Haplorrhini</taxon>
        <taxon>Tarsiiformes</taxon>
        <taxon>Tarsiidae</taxon>
        <taxon>Carlito</taxon>
    </lineage>
</organism>
<dbReference type="EC" id="3.6.4.13" evidence="1"/>
<dbReference type="SUPFAM" id="SSF52540">
    <property type="entry name" value="P-loop containing nucleoside triphosphate hydrolases"/>
    <property type="match status" value="1"/>
</dbReference>
<dbReference type="GO" id="GO:0003724">
    <property type="term" value="F:RNA helicase activity"/>
    <property type="evidence" value="ECO:0007669"/>
    <property type="project" value="UniProtKB-EC"/>
</dbReference>
<keyword evidence="4 10" id="KW-0347">Helicase</keyword>
<evidence type="ECO:0000259" key="8">
    <source>
        <dbReference type="PROSITE" id="PS51195"/>
    </source>
</evidence>
<sequence>KEHFNIMCDDLKEGEKHPIHNPTCTFGDAFQCYPEVLENIKKAGFQKPTPIQAQAWPIVLQGVDLVGMVQTSTGKTLCYLMPGFIHLNFQPMVKEKGNRPGMLVLTRTRELALQVQAECSKYSYGGLRSNVCVYGGRDRDKQIKDLRKGVDIIIVTPGRLNNLQMNHYVNLKSITYLVIMTWDAVINIVF</sequence>
<dbReference type="RefSeq" id="XP_008052609.1">
    <property type="nucleotide sequence ID" value="XM_008054418.1"/>
</dbReference>
<evidence type="ECO:0000256" key="1">
    <source>
        <dbReference type="ARBA" id="ARBA00012552"/>
    </source>
</evidence>
<dbReference type="InterPro" id="IPR027417">
    <property type="entry name" value="P-loop_NTPase"/>
</dbReference>
<evidence type="ECO:0000259" key="7">
    <source>
        <dbReference type="PROSITE" id="PS51192"/>
    </source>
</evidence>
<dbReference type="InterPro" id="IPR011545">
    <property type="entry name" value="DEAD/DEAH_box_helicase_dom"/>
</dbReference>
<dbReference type="InterPro" id="IPR014001">
    <property type="entry name" value="Helicase_ATP-bd"/>
</dbReference>
<dbReference type="SMART" id="SM00487">
    <property type="entry name" value="DEXDc"/>
    <property type="match status" value="1"/>
</dbReference>
<dbReference type="GO" id="GO:0016787">
    <property type="term" value="F:hydrolase activity"/>
    <property type="evidence" value="ECO:0007669"/>
    <property type="project" value="UniProtKB-KW"/>
</dbReference>
<evidence type="ECO:0000256" key="6">
    <source>
        <dbReference type="PROSITE-ProRule" id="PRU00552"/>
    </source>
</evidence>
<dbReference type="KEGG" id="csyr:103256577"/>
<dbReference type="Proteomes" id="UP000189704">
    <property type="component" value="Unplaced"/>
</dbReference>
<protein>
    <recommendedName>
        <fullName evidence="1">RNA helicase</fullName>
        <ecNumber evidence="1">3.6.4.13</ecNumber>
    </recommendedName>
</protein>
<dbReference type="AlphaFoldDB" id="A0A1U7SXM7"/>
<dbReference type="Gene3D" id="3.40.50.300">
    <property type="entry name" value="P-loop containing nucleotide triphosphate hydrolases"/>
    <property type="match status" value="1"/>
</dbReference>
<dbReference type="InterPro" id="IPR014014">
    <property type="entry name" value="RNA_helicase_DEAD_Q_motif"/>
</dbReference>
<keyword evidence="2" id="KW-0547">Nucleotide-binding</keyword>
<feature type="domain" description="Helicase ATP-binding" evidence="7">
    <location>
        <begin position="56"/>
        <end position="190"/>
    </location>
</feature>
<dbReference type="GO" id="GO:0005524">
    <property type="term" value="F:ATP binding"/>
    <property type="evidence" value="ECO:0007669"/>
    <property type="project" value="UniProtKB-KW"/>
</dbReference>
<name>A0A1U7SXM7_CARSF</name>
<reference evidence="10" key="1">
    <citation type="submission" date="2025-08" db="UniProtKB">
        <authorList>
            <consortium name="RefSeq"/>
        </authorList>
    </citation>
    <scope>IDENTIFICATION</scope>
</reference>
<keyword evidence="5" id="KW-0067">ATP-binding</keyword>
<keyword evidence="9" id="KW-1185">Reference proteome</keyword>
<dbReference type="PANTHER" id="PTHR47958">
    <property type="entry name" value="ATP-DEPENDENT RNA HELICASE DBP3"/>
    <property type="match status" value="1"/>
</dbReference>
<accession>A0A1U7SXM7</accession>
<feature type="non-terminal residue" evidence="10">
    <location>
        <position position="1"/>
    </location>
</feature>
<dbReference type="OrthoDB" id="196131at2759"/>
<dbReference type="GeneID" id="103256577"/>
<gene>
    <name evidence="10" type="primary">LOC103256577</name>
</gene>